<evidence type="ECO:0000256" key="1">
    <source>
        <dbReference type="ARBA" id="ARBA00004141"/>
    </source>
</evidence>
<dbReference type="InterPro" id="IPR018480">
    <property type="entry name" value="PNAcMuramoyl-5peptid_Trfase_CS"/>
</dbReference>
<evidence type="ECO:0000256" key="9">
    <source>
        <dbReference type="PIRSR" id="PIRSR600715-1"/>
    </source>
</evidence>
<comment type="subcellular location">
    <subcellularLocation>
        <location evidence="7">Cell membrane</location>
        <topology evidence="7">Multi-pass membrane protein</topology>
    </subcellularLocation>
    <subcellularLocation>
        <location evidence="1">Membrane</location>
        <topology evidence="1">Multi-pass membrane protein</topology>
    </subcellularLocation>
</comment>
<dbReference type="NCBIfam" id="TIGR00445">
    <property type="entry name" value="mraY"/>
    <property type="match status" value="1"/>
</dbReference>
<evidence type="ECO:0000256" key="7">
    <source>
        <dbReference type="HAMAP-Rule" id="MF_00038"/>
    </source>
</evidence>
<dbReference type="AlphaFoldDB" id="A0A4P8XV64"/>
<keyword evidence="11" id="KW-1185">Reference proteome</keyword>
<name>A0A4P8XV64_9FIRM</name>
<keyword evidence="4 7" id="KW-0812">Transmembrane</keyword>
<dbReference type="CDD" id="cd06852">
    <property type="entry name" value="GT_MraY"/>
    <property type="match status" value="1"/>
</dbReference>
<proteinExistence type="inferred from homology"/>
<dbReference type="GO" id="GO:0046872">
    <property type="term" value="F:metal ion binding"/>
    <property type="evidence" value="ECO:0007669"/>
    <property type="project" value="UniProtKB-KW"/>
</dbReference>
<comment type="function">
    <text evidence="7">Catalyzes the initial step of the lipid cycle reactions in the biosynthesis of the cell wall peptidoglycan: transfers peptidoglycan precursor phospho-MurNAc-pentapeptide from UDP-MurNAc-pentapeptide onto the lipid carrier undecaprenyl phosphate, yielding undecaprenyl-pyrophosphoryl-MurNAc-pentapeptide, known as lipid I.</text>
</comment>
<dbReference type="EMBL" id="CP039381">
    <property type="protein sequence ID" value="QCT06981.1"/>
    <property type="molecule type" value="Genomic_DNA"/>
</dbReference>
<evidence type="ECO:0000313" key="10">
    <source>
        <dbReference type="EMBL" id="QCT06981.1"/>
    </source>
</evidence>
<feature type="binding site" evidence="9">
    <location>
        <position position="188"/>
    </location>
    <ligand>
        <name>Mg(2+)</name>
        <dbReference type="ChEBI" id="CHEBI:18420"/>
    </ligand>
</feature>
<comment type="pathway">
    <text evidence="7">Cell wall biogenesis; peptidoglycan biosynthesis.</text>
</comment>
<evidence type="ECO:0000313" key="11">
    <source>
        <dbReference type="Proteomes" id="UP000301475"/>
    </source>
</evidence>
<gene>
    <name evidence="7" type="primary">mraY</name>
    <name evidence="10" type="ORF">E5Z56_06215</name>
</gene>
<comment type="similarity">
    <text evidence="2 7">Belongs to the glycosyltransferase 4 family. MraY subfamily.</text>
</comment>
<feature type="binding site" evidence="9">
    <location>
        <position position="248"/>
    </location>
    <ligand>
        <name>Mg(2+)</name>
        <dbReference type="ChEBI" id="CHEBI:18420"/>
    </ligand>
</feature>
<dbReference type="Pfam" id="PF10555">
    <property type="entry name" value="MraY_sig1"/>
    <property type="match status" value="1"/>
</dbReference>
<dbReference type="Pfam" id="PF00953">
    <property type="entry name" value="Glycos_transf_4"/>
    <property type="match status" value="1"/>
</dbReference>
<organism evidence="10 11">
    <name type="scientific">Ruminococcus bovis</name>
    <dbReference type="NCBI Taxonomy" id="2564099"/>
    <lineage>
        <taxon>Bacteria</taxon>
        <taxon>Bacillati</taxon>
        <taxon>Bacillota</taxon>
        <taxon>Clostridia</taxon>
        <taxon>Eubacteriales</taxon>
        <taxon>Oscillospiraceae</taxon>
        <taxon>Ruminococcus</taxon>
    </lineage>
</organism>
<dbReference type="KEGG" id="ruj:E5Z56_06215"/>
<dbReference type="GO" id="GO:0051301">
    <property type="term" value="P:cell division"/>
    <property type="evidence" value="ECO:0007669"/>
    <property type="project" value="UniProtKB-KW"/>
</dbReference>
<dbReference type="OrthoDB" id="9805475at2"/>
<dbReference type="PANTHER" id="PTHR22926:SF5">
    <property type="entry name" value="PHOSPHO-N-ACETYLMURAMOYL-PENTAPEPTIDE-TRANSFERASE HOMOLOG"/>
    <property type="match status" value="1"/>
</dbReference>
<keyword evidence="3 7" id="KW-0808">Transferase</keyword>
<keyword evidence="7 9" id="KW-0460">Magnesium</keyword>
<keyword evidence="6 7" id="KW-0472">Membrane</keyword>
<evidence type="ECO:0000256" key="2">
    <source>
        <dbReference type="ARBA" id="ARBA00005583"/>
    </source>
</evidence>
<feature type="transmembrane region" description="Helical" evidence="7">
    <location>
        <begin position="196"/>
        <end position="215"/>
    </location>
</feature>
<dbReference type="InterPro" id="IPR000715">
    <property type="entry name" value="Glycosyl_transferase_4"/>
</dbReference>
<dbReference type="GO" id="GO:0008360">
    <property type="term" value="P:regulation of cell shape"/>
    <property type="evidence" value="ECO:0007669"/>
    <property type="project" value="UniProtKB-KW"/>
</dbReference>
<dbReference type="GO" id="GO:0005886">
    <property type="term" value="C:plasma membrane"/>
    <property type="evidence" value="ECO:0007669"/>
    <property type="project" value="UniProtKB-SubCell"/>
</dbReference>
<dbReference type="HAMAP" id="MF_00038">
    <property type="entry name" value="MraY"/>
    <property type="match status" value="1"/>
</dbReference>
<dbReference type="EC" id="2.7.8.13" evidence="7 8"/>
<keyword evidence="7" id="KW-0573">Peptidoglycan synthesis</keyword>
<dbReference type="UniPathway" id="UPA00219"/>
<keyword evidence="7" id="KW-1003">Cell membrane</keyword>
<evidence type="ECO:0000256" key="4">
    <source>
        <dbReference type="ARBA" id="ARBA00022692"/>
    </source>
</evidence>
<feature type="transmembrane region" description="Helical" evidence="7">
    <location>
        <begin position="169"/>
        <end position="189"/>
    </location>
</feature>
<dbReference type="PANTHER" id="PTHR22926">
    <property type="entry name" value="PHOSPHO-N-ACETYLMURAMOYL-PENTAPEPTIDE-TRANSFERASE"/>
    <property type="match status" value="1"/>
</dbReference>
<dbReference type="PROSITE" id="PS01348">
    <property type="entry name" value="MRAY_2"/>
    <property type="match status" value="1"/>
</dbReference>
<evidence type="ECO:0000256" key="8">
    <source>
        <dbReference type="NCBIfam" id="TIGR00445"/>
    </source>
</evidence>
<dbReference type="GO" id="GO:0008963">
    <property type="term" value="F:phospho-N-acetylmuramoyl-pentapeptide-transferase activity"/>
    <property type="evidence" value="ECO:0007669"/>
    <property type="project" value="UniProtKB-UniRule"/>
</dbReference>
<keyword evidence="5 7" id="KW-1133">Transmembrane helix</keyword>
<keyword evidence="7" id="KW-0131">Cell cycle</keyword>
<accession>A0A4P8XV64</accession>
<reference evidence="10 11" key="1">
    <citation type="submission" date="2019-04" db="EMBL/GenBank/DDBJ databases">
        <authorList>
            <person name="Embree M."/>
            <person name="Gaffney J.R."/>
        </authorList>
    </citation>
    <scope>NUCLEOTIDE SEQUENCE [LARGE SCALE GENOMIC DNA]</scope>
    <source>
        <strain evidence="10 11">JE7A12</strain>
    </source>
</reference>
<feature type="transmembrane region" description="Helical" evidence="7">
    <location>
        <begin position="93"/>
        <end position="112"/>
    </location>
</feature>
<dbReference type="Proteomes" id="UP000301475">
    <property type="component" value="Chromosome"/>
</dbReference>
<keyword evidence="7" id="KW-0133">Cell shape</keyword>
<dbReference type="PROSITE" id="PS01347">
    <property type="entry name" value="MRAY_1"/>
    <property type="match status" value="1"/>
</dbReference>
<comment type="catalytic activity">
    <reaction evidence="7">
        <text>UDP-N-acetyl-alpha-D-muramoyl-L-alanyl-gamma-D-glutamyl-meso-2,6-diaminopimeloyl-D-alanyl-D-alanine + di-trans,octa-cis-undecaprenyl phosphate = di-trans,octa-cis-undecaprenyl diphospho-N-acetyl-alpha-D-muramoyl-L-alanyl-D-glutamyl-meso-2,6-diaminopimeloyl-D-alanyl-D-alanine + UMP</text>
        <dbReference type="Rhea" id="RHEA:28386"/>
        <dbReference type="ChEBI" id="CHEBI:57865"/>
        <dbReference type="ChEBI" id="CHEBI:60392"/>
        <dbReference type="ChEBI" id="CHEBI:61386"/>
        <dbReference type="ChEBI" id="CHEBI:61387"/>
        <dbReference type="EC" id="2.7.8.13"/>
    </reaction>
</comment>
<feature type="transmembrane region" description="Helical" evidence="7">
    <location>
        <begin position="320"/>
        <end position="341"/>
    </location>
</feature>
<comment type="cofactor">
    <cofactor evidence="7 9">
        <name>Mg(2+)</name>
        <dbReference type="ChEBI" id="CHEBI:18420"/>
    </cofactor>
</comment>
<keyword evidence="7" id="KW-0961">Cell wall biogenesis/degradation</keyword>
<evidence type="ECO:0000256" key="3">
    <source>
        <dbReference type="ARBA" id="ARBA00022679"/>
    </source>
</evidence>
<sequence>MTTGLWELVGAVVAFVLSAVIGRFLIPILHKLKYGQTILDIGPSWHKKKQGTPTMGGIMFIIGIVVATVIAIPCLSIFGDIYEPTGYSYNKEVLMVFVSLGMAVLYGAVGFLDDYIKVVKKRNLGLTAKQKLVFQFAIAIAFVVINAFFGYGDTTYIPFAGTVHMGNFAIIYHIISVIVIVGVVNAVNLADGIDGLVGSETFFVAIFYMIISSIMTSSATGVLSAAVAGGCLGFLLWNFNPAKVFMGDTGSLFLGGIVCAMAYSMNMPVILIPMALTYLLEMLSVILQVTYFKITHGKRLFKMSPIHHHFEKCGWSETKIVVVFSAFTIVICGIVTALVILGL</sequence>
<feature type="transmembrane region" description="Helical" evidence="7">
    <location>
        <begin position="6"/>
        <end position="26"/>
    </location>
</feature>
<dbReference type="GO" id="GO:0009252">
    <property type="term" value="P:peptidoglycan biosynthetic process"/>
    <property type="evidence" value="ECO:0007669"/>
    <property type="project" value="UniProtKB-UniRule"/>
</dbReference>
<feature type="transmembrane region" description="Helical" evidence="7">
    <location>
        <begin position="244"/>
        <end position="263"/>
    </location>
</feature>
<keyword evidence="7 9" id="KW-0479">Metal-binding</keyword>
<dbReference type="GO" id="GO:0071555">
    <property type="term" value="P:cell wall organization"/>
    <property type="evidence" value="ECO:0007669"/>
    <property type="project" value="UniProtKB-KW"/>
</dbReference>
<evidence type="ECO:0000256" key="6">
    <source>
        <dbReference type="ARBA" id="ARBA00023136"/>
    </source>
</evidence>
<dbReference type="GO" id="GO:0051992">
    <property type="term" value="F:UDP-N-acetylmuramoyl-L-alanyl-D-glutamyl-meso-2,6-diaminopimelyl-D-alanyl-D-alanine:undecaprenyl-phosphate transferase activity"/>
    <property type="evidence" value="ECO:0007669"/>
    <property type="project" value="RHEA"/>
</dbReference>
<feature type="transmembrane region" description="Helical" evidence="7">
    <location>
        <begin position="132"/>
        <end position="149"/>
    </location>
</feature>
<feature type="transmembrane region" description="Helical" evidence="7">
    <location>
        <begin position="269"/>
        <end position="292"/>
    </location>
</feature>
<dbReference type="InterPro" id="IPR003524">
    <property type="entry name" value="PNAcMuramoyl-5peptid_Trfase"/>
</dbReference>
<keyword evidence="7" id="KW-0132">Cell division</keyword>
<feature type="transmembrane region" description="Helical" evidence="7">
    <location>
        <begin position="57"/>
        <end position="78"/>
    </location>
</feature>
<dbReference type="RefSeq" id="WP_138157051.1">
    <property type="nucleotide sequence ID" value="NZ_CP039381.1"/>
</dbReference>
<protein>
    <recommendedName>
        <fullName evidence="7 8">Phospho-N-acetylmuramoyl-pentapeptide-transferase</fullName>
        <ecNumber evidence="7 8">2.7.8.13</ecNumber>
    </recommendedName>
    <alternativeName>
        <fullName evidence="7">UDP-MurNAc-pentapeptide phosphotransferase</fullName>
    </alternativeName>
</protein>
<evidence type="ECO:0000256" key="5">
    <source>
        <dbReference type="ARBA" id="ARBA00022989"/>
    </source>
</evidence>